<dbReference type="HOGENOM" id="CLU_2074574_0_0_1"/>
<dbReference type="EMBL" id="KN824435">
    <property type="protein sequence ID" value="KIM20427.1"/>
    <property type="molecule type" value="Genomic_DNA"/>
</dbReference>
<dbReference type="AlphaFoldDB" id="A0A0C2WS73"/>
<gene>
    <name evidence="1" type="ORF">M408DRAFT_135927</name>
</gene>
<evidence type="ECO:0000313" key="1">
    <source>
        <dbReference type="EMBL" id="KIM20427.1"/>
    </source>
</evidence>
<sequence length="118" mass="13071">MNMTNQLIGREVRNDYESEFDTSVSCKRSSNEYNQVRKSTIACAVAHPSVCAKVCTSDRLAAKGGVGPRSISVQICAPRFTTGYFGLHRSRGTPMPPDHDNIPLVRQSMRKYPPPITL</sequence>
<name>A0A0C2WS73_SERVB</name>
<evidence type="ECO:0000313" key="2">
    <source>
        <dbReference type="Proteomes" id="UP000054097"/>
    </source>
</evidence>
<organism evidence="1 2">
    <name type="scientific">Serendipita vermifera MAFF 305830</name>
    <dbReference type="NCBI Taxonomy" id="933852"/>
    <lineage>
        <taxon>Eukaryota</taxon>
        <taxon>Fungi</taxon>
        <taxon>Dikarya</taxon>
        <taxon>Basidiomycota</taxon>
        <taxon>Agaricomycotina</taxon>
        <taxon>Agaricomycetes</taxon>
        <taxon>Sebacinales</taxon>
        <taxon>Serendipitaceae</taxon>
        <taxon>Serendipita</taxon>
    </lineage>
</organism>
<accession>A0A0C2WS73</accession>
<reference evidence="1 2" key="1">
    <citation type="submission" date="2014-04" db="EMBL/GenBank/DDBJ databases">
        <authorList>
            <consortium name="DOE Joint Genome Institute"/>
            <person name="Kuo A."/>
            <person name="Zuccaro A."/>
            <person name="Kohler A."/>
            <person name="Nagy L.G."/>
            <person name="Floudas D."/>
            <person name="Copeland A."/>
            <person name="Barry K.W."/>
            <person name="Cichocki N."/>
            <person name="Veneault-Fourrey C."/>
            <person name="LaButti K."/>
            <person name="Lindquist E.A."/>
            <person name="Lipzen A."/>
            <person name="Lundell T."/>
            <person name="Morin E."/>
            <person name="Murat C."/>
            <person name="Sun H."/>
            <person name="Tunlid A."/>
            <person name="Henrissat B."/>
            <person name="Grigoriev I.V."/>
            <person name="Hibbett D.S."/>
            <person name="Martin F."/>
            <person name="Nordberg H.P."/>
            <person name="Cantor M.N."/>
            <person name="Hua S.X."/>
        </authorList>
    </citation>
    <scope>NUCLEOTIDE SEQUENCE [LARGE SCALE GENOMIC DNA]</scope>
    <source>
        <strain evidence="1 2">MAFF 305830</strain>
    </source>
</reference>
<protein>
    <submittedName>
        <fullName evidence="1">Uncharacterized protein</fullName>
    </submittedName>
</protein>
<keyword evidence="2" id="KW-1185">Reference proteome</keyword>
<reference evidence="2" key="2">
    <citation type="submission" date="2015-01" db="EMBL/GenBank/DDBJ databases">
        <title>Evolutionary Origins and Diversification of the Mycorrhizal Mutualists.</title>
        <authorList>
            <consortium name="DOE Joint Genome Institute"/>
            <consortium name="Mycorrhizal Genomics Consortium"/>
            <person name="Kohler A."/>
            <person name="Kuo A."/>
            <person name="Nagy L.G."/>
            <person name="Floudas D."/>
            <person name="Copeland A."/>
            <person name="Barry K.W."/>
            <person name="Cichocki N."/>
            <person name="Veneault-Fourrey C."/>
            <person name="LaButti K."/>
            <person name="Lindquist E.A."/>
            <person name="Lipzen A."/>
            <person name="Lundell T."/>
            <person name="Morin E."/>
            <person name="Murat C."/>
            <person name="Riley R."/>
            <person name="Ohm R."/>
            <person name="Sun H."/>
            <person name="Tunlid A."/>
            <person name="Henrissat B."/>
            <person name="Grigoriev I.V."/>
            <person name="Hibbett D.S."/>
            <person name="Martin F."/>
        </authorList>
    </citation>
    <scope>NUCLEOTIDE SEQUENCE [LARGE SCALE GENOMIC DNA]</scope>
    <source>
        <strain evidence="2">MAFF 305830</strain>
    </source>
</reference>
<dbReference type="Proteomes" id="UP000054097">
    <property type="component" value="Unassembled WGS sequence"/>
</dbReference>
<proteinExistence type="predicted"/>